<dbReference type="AlphaFoldDB" id="A0A0K6GUB6"/>
<evidence type="ECO:0008006" key="3">
    <source>
        <dbReference type="Google" id="ProtNLM"/>
    </source>
</evidence>
<organism evidence="1 2">
    <name type="scientific">Gulbenkiania indica</name>
    <dbReference type="NCBI Taxonomy" id="375574"/>
    <lineage>
        <taxon>Bacteria</taxon>
        <taxon>Pseudomonadati</taxon>
        <taxon>Pseudomonadota</taxon>
        <taxon>Betaproteobacteria</taxon>
        <taxon>Neisseriales</taxon>
        <taxon>Chromobacteriaceae</taxon>
        <taxon>Gulbenkiania</taxon>
    </lineage>
</organism>
<dbReference type="OrthoDB" id="5685628at2"/>
<proteinExistence type="predicted"/>
<keyword evidence="2" id="KW-1185">Reference proteome</keyword>
<dbReference type="Proteomes" id="UP000243535">
    <property type="component" value="Unassembled WGS sequence"/>
</dbReference>
<dbReference type="EMBL" id="CYHA01000002">
    <property type="protein sequence ID" value="CUA82082.1"/>
    <property type="molecule type" value="Genomic_DNA"/>
</dbReference>
<dbReference type="RefSeq" id="WP_054287157.1">
    <property type="nucleotide sequence ID" value="NZ_CYHA01000002.1"/>
</dbReference>
<name>A0A0K6GUB6_9NEIS</name>
<evidence type="ECO:0000313" key="1">
    <source>
        <dbReference type="EMBL" id="CUA82082.1"/>
    </source>
</evidence>
<accession>A0A0K6GUB6</accession>
<dbReference type="STRING" id="375574.GCA_001418035_00729"/>
<protein>
    <recommendedName>
        <fullName evidence="3">DUF4376 domain-containing protein</fullName>
    </recommendedName>
</protein>
<reference evidence="2" key="1">
    <citation type="submission" date="2015-08" db="EMBL/GenBank/DDBJ databases">
        <authorList>
            <person name="Varghese N."/>
        </authorList>
    </citation>
    <scope>NUCLEOTIDE SEQUENCE [LARGE SCALE GENOMIC DNA]</scope>
    <source>
        <strain evidence="2">DSM 17901</strain>
    </source>
</reference>
<sequence length="192" mass="21301">MWIKDGKKIFDTGFTHQDVTYPPGWIALASDEERAAVGISYRPDPARPDPRLGTVEEKEDGSYTLTPYPLGQVIAQQIERIDARAEAIYRRWTRFEAEYRARAAAAQAFKDAGYKGDPGIYVTSFATPTGITLRAATDLILSQALALQVAQDRLAGLRMRKYEVARLTAAEEALAVTDAICAEMDTVEREID</sequence>
<gene>
    <name evidence="1" type="ORF">Ga0061063_0937</name>
</gene>
<evidence type="ECO:0000313" key="2">
    <source>
        <dbReference type="Proteomes" id="UP000243535"/>
    </source>
</evidence>